<keyword evidence="1" id="KW-1133">Transmembrane helix</keyword>
<organism evidence="2 3">
    <name type="scientific">Yanshouia hominis</name>
    <dbReference type="NCBI Taxonomy" id="2763673"/>
    <lineage>
        <taxon>Bacteria</taxon>
        <taxon>Bacillati</taxon>
        <taxon>Bacillota</taxon>
        <taxon>Clostridia</taxon>
        <taxon>Eubacteriales</taxon>
        <taxon>Oscillospiraceae</taxon>
        <taxon>Yanshouia</taxon>
    </lineage>
</organism>
<feature type="transmembrane region" description="Helical" evidence="1">
    <location>
        <begin position="43"/>
        <end position="71"/>
    </location>
</feature>
<gene>
    <name evidence="2" type="ORF">H8717_13875</name>
</gene>
<dbReference type="EMBL" id="JACRTB010000033">
    <property type="protein sequence ID" value="MBC8577486.1"/>
    <property type="molecule type" value="Genomic_DNA"/>
</dbReference>
<accession>A0ABR7NM49</accession>
<sequence length="427" mass="49874">MGILGKFISVLLHIILPQRIREAVLNRIERTKTVLTSNLELRIFWRILFFPIVLPLSLLMAAMKTLMIWVFPSKVYNDLRYICYQIYTDVSSRNTGIRLAWKRACLCYELFTKGAEKHMSYGEKNPEITFYVIRPYYFLEPNEFIYRNVANLLTQYYYCLQKLSYAVENGWVPVVDWQNYGMMPHSEEFPVNGTSNAWEYYWQQPSSYSLEEVYQSKNVILSTRNIGQFGYIPNCAMAPPFMQYATSLVQKCPQYASLFPFNQPTLQYIEDAHRRLFPEGKRILGVVVRGASYGRSGTPYGSHPVQVGMKELIRTVKNYCGQWEMDYVFFVNEMQELVETMQDAFQDRLIVLPRMRDHIDRPADGITKNPMYYPGNRYQTNLDYITEIALLSKCTSLIGSMSSGMRSALIWNAGDYENVLIFEKGLW</sequence>
<protein>
    <submittedName>
        <fullName evidence="2">Uncharacterized protein</fullName>
    </submittedName>
</protein>
<proteinExistence type="predicted"/>
<name>A0ABR7NM49_9FIRM</name>
<evidence type="ECO:0000313" key="3">
    <source>
        <dbReference type="Proteomes" id="UP000658131"/>
    </source>
</evidence>
<keyword evidence="1" id="KW-0812">Transmembrane</keyword>
<evidence type="ECO:0000313" key="2">
    <source>
        <dbReference type="EMBL" id="MBC8577486.1"/>
    </source>
</evidence>
<dbReference type="Gene3D" id="3.40.50.11350">
    <property type="match status" value="1"/>
</dbReference>
<reference evidence="2 3" key="1">
    <citation type="submission" date="2020-08" db="EMBL/GenBank/DDBJ databases">
        <title>Genome public.</title>
        <authorList>
            <person name="Liu C."/>
            <person name="Sun Q."/>
        </authorList>
    </citation>
    <scope>NUCLEOTIDE SEQUENCE [LARGE SCALE GENOMIC DNA]</scope>
    <source>
        <strain evidence="2 3">BX1</strain>
    </source>
</reference>
<dbReference type="RefSeq" id="WP_262400889.1">
    <property type="nucleotide sequence ID" value="NZ_JACRTB010000033.1"/>
</dbReference>
<keyword evidence="3" id="KW-1185">Reference proteome</keyword>
<comment type="caution">
    <text evidence="2">The sequence shown here is derived from an EMBL/GenBank/DDBJ whole genome shotgun (WGS) entry which is preliminary data.</text>
</comment>
<dbReference type="Proteomes" id="UP000658131">
    <property type="component" value="Unassembled WGS sequence"/>
</dbReference>
<keyword evidence="1" id="KW-0472">Membrane</keyword>
<evidence type="ECO:0000256" key="1">
    <source>
        <dbReference type="SAM" id="Phobius"/>
    </source>
</evidence>